<feature type="domain" description="Tyr recombinase" evidence="3">
    <location>
        <begin position="188"/>
        <end position="383"/>
    </location>
</feature>
<dbReference type="InterPro" id="IPR013762">
    <property type="entry name" value="Integrase-like_cat_sf"/>
</dbReference>
<keyword evidence="5" id="KW-1185">Reference proteome</keyword>
<keyword evidence="1" id="KW-0233">DNA recombination</keyword>
<gene>
    <name evidence="4" type="ORF">IC609_12495</name>
</gene>
<feature type="region of interest" description="Disordered" evidence="2">
    <location>
        <begin position="174"/>
        <end position="212"/>
    </location>
</feature>
<dbReference type="EMBL" id="JACYFT010000002">
    <property type="protein sequence ID" value="MBD8051368.1"/>
    <property type="molecule type" value="Genomic_DNA"/>
</dbReference>
<sequence length="383" mass="44034">MAIIQRGDRWQVRIDSKLLPRKHFATFNSKVEAQQYQTHLMSMIERGVVPVDLVETPDHRTGLKLATLIDNYKLSSPGPAPSDLANLDRIKAEVGQVTLDRVTITWCDKWVSKLKLEQNLAPGSIRKRVEGLARVVDWHIRKTTPIDQTAPANPLRLMPKGYSTYTAKEGEVLAQADKAPKKDQHRERRFAPGEEDRINASLAGIKNPSKQRPLPQDDDFKLLYEIILNTGVRLREGYWIRCEDYDDARGLLEIRGTKGHGGVIKRRTVPVVPSLRPALRKRCKGKKGLLFKFWDGEPDNLDKVTNALSKRFTTLFAYADMPDFTEHDLRHEATCRWATMRNKQDNGWMWSELEICKIMGWKKTDMFLRYASLRGEDLADRFL</sequence>
<dbReference type="InterPro" id="IPR002104">
    <property type="entry name" value="Integrase_catalytic"/>
</dbReference>
<name>A0A927IM38_9BURK</name>
<reference evidence="4" key="1">
    <citation type="submission" date="2020-09" db="EMBL/GenBank/DDBJ databases">
        <title>Genome seq and assembly of Limnohabitants sp.</title>
        <authorList>
            <person name="Chhetri G."/>
        </authorList>
    </citation>
    <scope>NUCLEOTIDE SEQUENCE</scope>
    <source>
        <strain evidence="4">JUR4</strain>
    </source>
</reference>
<organism evidence="4 5">
    <name type="scientific">Limnohabitans radicicola</name>
    <dbReference type="NCBI Taxonomy" id="2771427"/>
    <lineage>
        <taxon>Bacteria</taxon>
        <taxon>Pseudomonadati</taxon>
        <taxon>Pseudomonadota</taxon>
        <taxon>Betaproteobacteria</taxon>
        <taxon>Burkholderiales</taxon>
        <taxon>Comamonadaceae</taxon>
        <taxon>Limnohabitans</taxon>
    </lineage>
</organism>
<evidence type="ECO:0000259" key="3">
    <source>
        <dbReference type="PROSITE" id="PS51898"/>
    </source>
</evidence>
<feature type="compositionally biased region" description="Basic and acidic residues" evidence="2">
    <location>
        <begin position="178"/>
        <end position="198"/>
    </location>
</feature>
<evidence type="ECO:0000256" key="1">
    <source>
        <dbReference type="ARBA" id="ARBA00023172"/>
    </source>
</evidence>
<evidence type="ECO:0000313" key="5">
    <source>
        <dbReference type="Proteomes" id="UP000647424"/>
    </source>
</evidence>
<dbReference type="AlphaFoldDB" id="A0A927IM38"/>
<dbReference type="Proteomes" id="UP000647424">
    <property type="component" value="Unassembled WGS sequence"/>
</dbReference>
<dbReference type="InterPro" id="IPR011010">
    <property type="entry name" value="DNA_brk_join_enz"/>
</dbReference>
<comment type="caution">
    <text evidence="4">The sequence shown here is derived from an EMBL/GenBank/DDBJ whole genome shotgun (WGS) entry which is preliminary data.</text>
</comment>
<accession>A0A927IM38</accession>
<dbReference type="GO" id="GO:0003677">
    <property type="term" value="F:DNA binding"/>
    <property type="evidence" value="ECO:0007669"/>
    <property type="project" value="InterPro"/>
</dbReference>
<dbReference type="PROSITE" id="PS51898">
    <property type="entry name" value="TYR_RECOMBINASE"/>
    <property type="match status" value="1"/>
</dbReference>
<evidence type="ECO:0000256" key="2">
    <source>
        <dbReference type="SAM" id="MobiDB-lite"/>
    </source>
</evidence>
<dbReference type="Gene3D" id="1.10.443.10">
    <property type="entry name" value="Intergrase catalytic core"/>
    <property type="match status" value="1"/>
</dbReference>
<dbReference type="RefSeq" id="WP_191819799.1">
    <property type="nucleotide sequence ID" value="NZ_JACYFT010000002.1"/>
</dbReference>
<dbReference type="SUPFAM" id="SSF56349">
    <property type="entry name" value="DNA breaking-rejoining enzymes"/>
    <property type="match status" value="1"/>
</dbReference>
<dbReference type="GO" id="GO:0015074">
    <property type="term" value="P:DNA integration"/>
    <property type="evidence" value="ECO:0007669"/>
    <property type="project" value="InterPro"/>
</dbReference>
<proteinExistence type="predicted"/>
<protein>
    <submittedName>
        <fullName evidence="4">Tyrosine-type recombinase/integrase</fullName>
    </submittedName>
</protein>
<dbReference type="GO" id="GO:0006310">
    <property type="term" value="P:DNA recombination"/>
    <property type="evidence" value="ECO:0007669"/>
    <property type="project" value="UniProtKB-KW"/>
</dbReference>
<evidence type="ECO:0000313" key="4">
    <source>
        <dbReference type="EMBL" id="MBD8051368.1"/>
    </source>
</evidence>